<keyword evidence="3 14" id="KW-0813">Transport</keyword>
<accession>A0ABV4AN74</accession>
<comment type="similarity">
    <text evidence="2 14 15">Belongs to the TonB-dependent receptor family.</text>
</comment>
<proteinExistence type="inferred from homology"/>
<dbReference type="Gene3D" id="2.170.130.10">
    <property type="entry name" value="TonB-dependent receptor, plug domain"/>
    <property type="match status" value="1"/>
</dbReference>
<dbReference type="PANTHER" id="PTHR32552:SF68">
    <property type="entry name" value="FERRICHROME OUTER MEMBRANE TRANSPORTER_PHAGE RECEPTOR"/>
    <property type="match status" value="1"/>
</dbReference>
<keyword evidence="5" id="KW-0410">Iron transport</keyword>
<comment type="subcellular location">
    <subcellularLocation>
        <location evidence="1 14">Cell outer membrane</location>
        <topology evidence="1 14">Multi-pass membrane protein</topology>
    </subcellularLocation>
</comment>
<keyword evidence="6 14" id="KW-0812">Transmembrane</keyword>
<reference evidence="18 19" key="1">
    <citation type="submission" date="2024-07" db="EMBL/GenBank/DDBJ databases">
        <title>Molecular mechanisms and environmental adaptations of flagellar loss and biofilm growth of Rhodanobacter under environmental stress.</title>
        <authorList>
            <person name="Chen M."/>
        </authorList>
    </citation>
    <scope>NUCLEOTIDE SEQUENCE [LARGE SCALE GENOMIC DNA]</scope>
    <source>
        <strain evidence="18 19">RS22</strain>
    </source>
</reference>
<dbReference type="CDD" id="cd01347">
    <property type="entry name" value="ligand_gated_channel"/>
    <property type="match status" value="1"/>
</dbReference>
<evidence type="ECO:0000256" key="14">
    <source>
        <dbReference type="PROSITE-ProRule" id="PRU01360"/>
    </source>
</evidence>
<dbReference type="InterPro" id="IPR036942">
    <property type="entry name" value="Beta-barrel_TonB_sf"/>
</dbReference>
<evidence type="ECO:0000256" key="15">
    <source>
        <dbReference type="RuleBase" id="RU003357"/>
    </source>
</evidence>
<dbReference type="Proteomes" id="UP001562159">
    <property type="component" value="Unassembled WGS sequence"/>
</dbReference>
<dbReference type="InterPro" id="IPR012910">
    <property type="entry name" value="Plug_dom"/>
</dbReference>
<organism evidence="18 19">
    <name type="scientific">Rhodanobacter humi</name>
    <dbReference type="NCBI Taxonomy" id="1888173"/>
    <lineage>
        <taxon>Bacteria</taxon>
        <taxon>Pseudomonadati</taxon>
        <taxon>Pseudomonadota</taxon>
        <taxon>Gammaproteobacteria</taxon>
        <taxon>Lysobacterales</taxon>
        <taxon>Rhodanobacteraceae</taxon>
        <taxon>Rhodanobacter</taxon>
    </lineage>
</organism>
<keyword evidence="19" id="KW-1185">Reference proteome</keyword>
<evidence type="ECO:0000256" key="11">
    <source>
        <dbReference type="ARBA" id="ARBA00023136"/>
    </source>
</evidence>
<dbReference type="Pfam" id="PF00593">
    <property type="entry name" value="TonB_dep_Rec_b-barrel"/>
    <property type="match status" value="1"/>
</dbReference>
<evidence type="ECO:0000256" key="7">
    <source>
        <dbReference type="ARBA" id="ARBA00022729"/>
    </source>
</evidence>
<dbReference type="NCBIfam" id="TIGR01783">
    <property type="entry name" value="TonB-siderophor"/>
    <property type="match status" value="1"/>
</dbReference>
<evidence type="ECO:0000313" key="19">
    <source>
        <dbReference type="Proteomes" id="UP001562159"/>
    </source>
</evidence>
<evidence type="ECO:0000256" key="4">
    <source>
        <dbReference type="ARBA" id="ARBA00022452"/>
    </source>
</evidence>
<evidence type="ECO:0000256" key="3">
    <source>
        <dbReference type="ARBA" id="ARBA00022448"/>
    </source>
</evidence>
<keyword evidence="11 14" id="KW-0472">Membrane</keyword>
<feature type="domain" description="TonB-dependent receptor-like beta-barrel" evidence="16">
    <location>
        <begin position="169"/>
        <end position="628"/>
    </location>
</feature>
<evidence type="ECO:0000256" key="1">
    <source>
        <dbReference type="ARBA" id="ARBA00004571"/>
    </source>
</evidence>
<evidence type="ECO:0000256" key="13">
    <source>
        <dbReference type="ARBA" id="ARBA00023237"/>
    </source>
</evidence>
<dbReference type="PANTHER" id="PTHR32552">
    <property type="entry name" value="FERRICHROME IRON RECEPTOR-RELATED"/>
    <property type="match status" value="1"/>
</dbReference>
<evidence type="ECO:0000256" key="12">
    <source>
        <dbReference type="ARBA" id="ARBA00023170"/>
    </source>
</evidence>
<dbReference type="PROSITE" id="PS52016">
    <property type="entry name" value="TONB_DEPENDENT_REC_3"/>
    <property type="match status" value="1"/>
</dbReference>
<evidence type="ECO:0000256" key="8">
    <source>
        <dbReference type="ARBA" id="ARBA00023004"/>
    </source>
</evidence>
<keyword evidence="4 14" id="KW-1134">Transmembrane beta strand</keyword>
<keyword evidence="12 18" id="KW-0675">Receptor</keyword>
<comment type="caution">
    <text evidence="18">The sequence shown here is derived from an EMBL/GenBank/DDBJ whole genome shotgun (WGS) entry which is preliminary data.</text>
</comment>
<evidence type="ECO:0000256" key="2">
    <source>
        <dbReference type="ARBA" id="ARBA00009810"/>
    </source>
</evidence>
<dbReference type="SUPFAM" id="SSF56935">
    <property type="entry name" value="Porins"/>
    <property type="match status" value="1"/>
</dbReference>
<sequence>MHAVEAQKVDALYPYMTGIQSAGITGYDLVFRGFQSGANDQNSILVDGLPGLATRFGSPATIGISRIDVVRGPASVLNGEEQPGGFVNLITKKPEDYPLYEFSTTATAYDGAGVGLTDRPGFDAAADLTGPIDKDKRFLYRLVMDDSNKDTFRNASYDHDVYFAPSLTWKISDATDLTAAYEYQRLRYSYDTYLVAPDSNIHLVPPITTRYQEPSDYEKEHGSVLTLLFNHRFDNGMSWNLDTRDVWHTDEAHGFDVTAIRPDLLHVARRARGQTNKRRYDYLDTNLHMPFDTFGIGHKMVLGLTAGRDTADEDRLQFFNGPATGPDSLDMSIYDPVYGVAPPLADLPLVAKGNTSLLTDRYTVTDSYGAYMADLMTLSPHWKATIGLRYTRDRQAITELRVPNVPKSSKTNSKVLPMLGLVYQPNDHWSYYASYSTSYVPPAANAIDVNGVNSFVPTSAKQVELGSKANFLQGRLSATLAFYRIDEKNTFSHFACAYGTCYQQLGKARSQGAEFEINARPLHNWQLTAGYGYTDARITASDNLAQLNSRLPNVPYNSAHVWSRYDFTAPALQGLGFGLGVIYNSERQGFTPTKAGSPMLRLPGYTRVDAALYYSYQQYVVTFKVENLFDKTYYQSAGFNGDINLLPGNPRLFTLSVRAFFE</sequence>
<protein>
    <submittedName>
        <fullName evidence="18">TonB-dependent siderophore receptor</fullName>
    </submittedName>
</protein>
<dbReference type="Pfam" id="PF07715">
    <property type="entry name" value="Plug"/>
    <property type="match status" value="1"/>
</dbReference>
<keyword evidence="13 14" id="KW-0998">Cell outer membrane</keyword>
<dbReference type="InterPro" id="IPR037066">
    <property type="entry name" value="Plug_dom_sf"/>
</dbReference>
<keyword evidence="7" id="KW-0732">Signal</keyword>
<keyword evidence="10 15" id="KW-0798">TonB box</keyword>
<dbReference type="EMBL" id="JBGBPY010000001">
    <property type="protein sequence ID" value="MEY2181605.1"/>
    <property type="molecule type" value="Genomic_DNA"/>
</dbReference>
<evidence type="ECO:0000256" key="6">
    <source>
        <dbReference type="ARBA" id="ARBA00022692"/>
    </source>
</evidence>
<dbReference type="InterPro" id="IPR010105">
    <property type="entry name" value="TonB_sidphr_rcpt"/>
</dbReference>
<evidence type="ECO:0000256" key="9">
    <source>
        <dbReference type="ARBA" id="ARBA00023065"/>
    </source>
</evidence>
<gene>
    <name evidence="18" type="ORF">AB7878_04180</name>
</gene>
<dbReference type="InterPro" id="IPR039426">
    <property type="entry name" value="TonB-dep_rcpt-like"/>
</dbReference>
<evidence type="ECO:0000259" key="16">
    <source>
        <dbReference type="Pfam" id="PF00593"/>
    </source>
</evidence>
<dbReference type="Gene3D" id="2.40.170.20">
    <property type="entry name" value="TonB-dependent receptor, beta-barrel domain"/>
    <property type="match status" value="1"/>
</dbReference>
<evidence type="ECO:0000259" key="17">
    <source>
        <dbReference type="Pfam" id="PF07715"/>
    </source>
</evidence>
<evidence type="ECO:0000256" key="5">
    <source>
        <dbReference type="ARBA" id="ARBA00022496"/>
    </source>
</evidence>
<keyword evidence="8" id="KW-0408">Iron</keyword>
<evidence type="ECO:0000313" key="18">
    <source>
        <dbReference type="EMBL" id="MEY2181605.1"/>
    </source>
</evidence>
<dbReference type="InterPro" id="IPR000531">
    <property type="entry name" value="Beta-barrel_TonB"/>
</dbReference>
<keyword evidence="9" id="KW-0406">Ion transport</keyword>
<evidence type="ECO:0000256" key="10">
    <source>
        <dbReference type="ARBA" id="ARBA00023077"/>
    </source>
</evidence>
<name>A0ABV4AN74_9GAMM</name>
<feature type="domain" description="TonB-dependent receptor plug" evidence="17">
    <location>
        <begin position="9"/>
        <end position="85"/>
    </location>
</feature>